<gene>
    <name evidence="1" type="ORF">SAMN04487990_11959</name>
</gene>
<protein>
    <submittedName>
        <fullName evidence="1">Uncharacterized protein</fullName>
    </submittedName>
</protein>
<accession>A0A1H4CET0</accession>
<dbReference type="AlphaFoldDB" id="A0A1H4CET0"/>
<dbReference type="EMBL" id="FNQK01000019">
    <property type="protein sequence ID" value="SEA58819.1"/>
    <property type="molecule type" value="Genomic_DNA"/>
</dbReference>
<sequence length="295" mass="34356">MEKKIAHTKEVLKLNGERTTRFYTAEIINEVLQDKNHSKTSIAFGFNLTYLGMTNEKSLLFKFNVDYRYFLNDKFSAIKKLNKAQKIAATVAVINNTLDFKLTKTFKLLEVTNTDDIRIKWIAVKRELLKKHPDLETMTKDFDWQLQEENIQQIYLEDNFYNFLFSNIFYHEFEKGNPLIQKKTIANGIGNINIPIIEEKNISKQNRAFTNVTISTTAKIDIDNNTFPLAKLNAFIGDLPTTKGEQYNLDFNYKGHYIIAPELGLVTQATLNYEFDIKDLYKKITTITFNLENNE</sequence>
<proteinExistence type="predicted"/>
<reference evidence="1 2" key="1">
    <citation type="submission" date="2016-10" db="EMBL/GenBank/DDBJ databases">
        <authorList>
            <person name="de Groot N.N."/>
        </authorList>
    </citation>
    <scope>NUCLEOTIDE SEQUENCE [LARGE SCALE GENOMIC DNA]</scope>
    <source>
        <strain evidence="1 2">DSM 23842</strain>
    </source>
</reference>
<organism evidence="1 2">
    <name type="scientific">Bizionia paragorgiae</name>
    <dbReference type="NCBI Taxonomy" id="283786"/>
    <lineage>
        <taxon>Bacteria</taxon>
        <taxon>Pseudomonadati</taxon>
        <taxon>Bacteroidota</taxon>
        <taxon>Flavobacteriia</taxon>
        <taxon>Flavobacteriales</taxon>
        <taxon>Flavobacteriaceae</taxon>
        <taxon>Bizionia</taxon>
    </lineage>
</organism>
<dbReference type="Proteomes" id="UP000198846">
    <property type="component" value="Unassembled WGS sequence"/>
</dbReference>
<evidence type="ECO:0000313" key="1">
    <source>
        <dbReference type="EMBL" id="SEA58819.1"/>
    </source>
</evidence>
<name>A0A1H4CET0_BIZPA</name>
<evidence type="ECO:0000313" key="2">
    <source>
        <dbReference type="Proteomes" id="UP000198846"/>
    </source>
</evidence>
<dbReference type="OrthoDB" id="1157201at2"/>
<keyword evidence="2" id="KW-1185">Reference proteome</keyword>
<dbReference type="RefSeq" id="WP_092136053.1">
    <property type="nucleotide sequence ID" value="NZ_FNQK01000019.1"/>
</dbReference>
<dbReference type="STRING" id="283786.SAMN04487990_11959"/>